<comment type="cofactor">
    <cofactor evidence="2">
        <name>Mg(2+)</name>
        <dbReference type="ChEBI" id="CHEBI:18420"/>
    </cofactor>
</comment>
<organism evidence="12 13">
    <name type="scientific">Salvator merianae</name>
    <name type="common">Argentine black and white tegu</name>
    <name type="synonym">Tupinambis merianae</name>
    <dbReference type="NCBI Taxonomy" id="96440"/>
    <lineage>
        <taxon>Eukaryota</taxon>
        <taxon>Metazoa</taxon>
        <taxon>Chordata</taxon>
        <taxon>Craniata</taxon>
        <taxon>Vertebrata</taxon>
        <taxon>Euteleostomi</taxon>
        <taxon>Lepidosauria</taxon>
        <taxon>Squamata</taxon>
        <taxon>Bifurcata</taxon>
        <taxon>Unidentata</taxon>
        <taxon>Episquamata</taxon>
        <taxon>Laterata</taxon>
        <taxon>Teiioidea</taxon>
        <taxon>Teiidae</taxon>
        <taxon>Salvator</taxon>
    </lineage>
</organism>
<comment type="catalytic activity">
    <reaction evidence="1">
        <text>Exonucleolytic cleavage in the 3'- to 5'-direction to yield nucleoside 5'-phosphates.</text>
        <dbReference type="EC" id="3.1.11.2"/>
    </reaction>
</comment>
<keyword evidence="6" id="KW-0227">DNA damage</keyword>
<evidence type="ECO:0000313" key="12">
    <source>
        <dbReference type="Ensembl" id="ENSSMRP00000009727.1"/>
    </source>
</evidence>
<keyword evidence="9" id="KW-0234">DNA repair</keyword>
<proteinExistence type="inferred from homology"/>
<reference evidence="12" key="2">
    <citation type="submission" date="2025-09" db="UniProtKB">
        <authorList>
            <consortium name="Ensembl"/>
        </authorList>
    </citation>
    <scope>IDENTIFICATION</scope>
</reference>
<comment type="similarity">
    <text evidence="3">Belongs to the DNA repair enzymes AP/ExoA family.</text>
</comment>
<dbReference type="GO" id="GO:0006284">
    <property type="term" value="P:base-excision repair"/>
    <property type="evidence" value="ECO:0007669"/>
    <property type="project" value="TreeGrafter"/>
</dbReference>
<dbReference type="InterPro" id="IPR005135">
    <property type="entry name" value="Endo/exonuclease/phosphatase"/>
</dbReference>
<dbReference type="PANTHER" id="PTHR22748">
    <property type="entry name" value="AP ENDONUCLEASE"/>
    <property type="match status" value="1"/>
</dbReference>
<protein>
    <recommendedName>
        <fullName evidence="4">exodeoxyribonuclease III</fullName>
        <ecNumber evidence="4">3.1.11.2</ecNumber>
    </recommendedName>
</protein>
<reference evidence="12" key="1">
    <citation type="submission" date="2025-08" db="UniProtKB">
        <authorList>
            <consortium name="Ensembl"/>
        </authorList>
    </citation>
    <scope>IDENTIFICATION</scope>
</reference>
<keyword evidence="13" id="KW-1185">Reference proteome</keyword>
<evidence type="ECO:0000256" key="4">
    <source>
        <dbReference type="ARBA" id="ARBA00012115"/>
    </source>
</evidence>
<keyword evidence="7" id="KW-0378">Hydrolase</keyword>
<dbReference type="EC" id="3.1.11.2" evidence="4"/>
<dbReference type="PANTHER" id="PTHR22748:SF26">
    <property type="entry name" value="ENDONUCLEASE_EXONUCLEASE_PHOSPHATASE DOMAIN-CONTAINING PROTEIN"/>
    <property type="match status" value="1"/>
</dbReference>
<evidence type="ECO:0000256" key="2">
    <source>
        <dbReference type="ARBA" id="ARBA00001946"/>
    </source>
</evidence>
<dbReference type="GO" id="GO:0003906">
    <property type="term" value="F:DNA-(apurinic or apyrimidinic site) endonuclease activity"/>
    <property type="evidence" value="ECO:0007669"/>
    <property type="project" value="TreeGrafter"/>
</dbReference>
<dbReference type="AlphaFoldDB" id="A0A8D0BTJ7"/>
<dbReference type="GO" id="GO:0046872">
    <property type="term" value="F:metal ion binding"/>
    <property type="evidence" value="ECO:0007669"/>
    <property type="project" value="UniProtKB-KW"/>
</dbReference>
<feature type="domain" description="Endonuclease/exonuclease/phosphatase" evidence="11">
    <location>
        <begin position="7"/>
        <end position="117"/>
    </location>
</feature>
<accession>A0A8D0BTJ7</accession>
<evidence type="ECO:0000256" key="6">
    <source>
        <dbReference type="ARBA" id="ARBA00022763"/>
    </source>
</evidence>
<name>A0A8D0BTJ7_SALMN</name>
<keyword evidence="5" id="KW-0479">Metal-binding</keyword>
<evidence type="ECO:0000313" key="13">
    <source>
        <dbReference type="Proteomes" id="UP000694421"/>
    </source>
</evidence>
<sequence length="163" mass="18455">MGKGIYFLQETHQSKIKKILDHPVLQNQYLSPGTSKFRGVALIIHSAISFQVDNFKSDSLGRYIFLNGKIDSNKYTLASVYAPNSGQKKFIEDTLEELFKFATGNIIVGGDFNLIVNKQIDRTNRKHVKSVDTRETGFPSPHSPRTSQTQESWVHILFLGEHT</sequence>
<evidence type="ECO:0000256" key="3">
    <source>
        <dbReference type="ARBA" id="ARBA00007092"/>
    </source>
</evidence>
<evidence type="ECO:0000256" key="5">
    <source>
        <dbReference type="ARBA" id="ARBA00022723"/>
    </source>
</evidence>
<dbReference type="GeneTree" id="ENSGT01000000216345"/>
<dbReference type="InterPro" id="IPR004808">
    <property type="entry name" value="AP_endonuc_1"/>
</dbReference>
<dbReference type="GO" id="GO:0008311">
    <property type="term" value="F:double-stranded DNA 3'-5' DNA exonuclease activity"/>
    <property type="evidence" value="ECO:0007669"/>
    <property type="project" value="UniProtKB-EC"/>
</dbReference>
<dbReference type="OMA" id="ISAQCDI"/>
<dbReference type="SUPFAM" id="SSF56219">
    <property type="entry name" value="DNase I-like"/>
    <property type="match status" value="1"/>
</dbReference>
<evidence type="ECO:0000256" key="10">
    <source>
        <dbReference type="SAM" id="MobiDB-lite"/>
    </source>
</evidence>
<dbReference type="Pfam" id="PF03372">
    <property type="entry name" value="Exo_endo_phos"/>
    <property type="match status" value="1"/>
</dbReference>
<evidence type="ECO:0000259" key="11">
    <source>
        <dbReference type="Pfam" id="PF03372"/>
    </source>
</evidence>
<evidence type="ECO:0000256" key="8">
    <source>
        <dbReference type="ARBA" id="ARBA00022842"/>
    </source>
</evidence>
<dbReference type="InterPro" id="IPR036691">
    <property type="entry name" value="Endo/exonu/phosph_ase_sf"/>
</dbReference>
<dbReference type="GO" id="GO:0005634">
    <property type="term" value="C:nucleus"/>
    <property type="evidence" value="ECO:0007669"/>
    <property type="project" value="TreeGrafter"/>
</dbReference>
<evidence type="ECO:0000256" key="9">
    <source>
        <dbReference type="ARBA" id="ARBA00023204"/>
    </source>
</evidence>
<feature type="compositionally biased region" description="Basic and acidic residues" evidence="10">
    <location>
        <begin position="126"/>
        <end position="135"/>
    </location>
</feature>
<evidence type="ECO:0000256" key="7">
    <source>
        <dbReference type="ARBA" id="ARBA00022801"/>
    </source>
</evidence>
<dbReference type="Ensembl" id="ENSSMRT00000011337.1">
    <property type="protein sequence ID" value="ENSSMRP00000009727.1"/>
    <property type="gene ID" value="ENSSMRG00000007741.1"/>
</dbReference>
<dbReference type="GO" id="GO:0008081">
    <property type="term" value="F:phosphoric diester hydrolase activity"/>
    <property type="evidence" value="ECO:0007669"/>
    <property type="project" value="TreeGrafter"/>
</dbReference>
<keyword evidence="8" id="KW-0460">Magnesium</keyword>
<feature type="region of interest" description="Disordered" evidence="10">
    <location>
        <begin position="126"/>
        <end position="150"/>
    </location>
</feature>
<evidence type="ECO:0000256" key="1">
    <source>
        <dbReference type="ARBA" id="ARBA00000493"/>
    </source>
</evidence>
<dbReference type="Proteomes" id="UP000694421">
    <property type="component" value="Unplaced"/>
</dbReference>
<dbReference type="Gene3D" id="3.60.10.10">
    <property type="entry name" value="Endonuclease/exonuclease/phosphatase"/>
    <property type="match status" value="1"/>
</dbReference>